<evidence type="ECO:0000313" key="2">
    <source>
        <dbReference type="EMBL" id="PFH54992.1"/>
    </source>
</evidence>
<protein>
    <submittedName>
        <fullName evidence="2">Uncharacterized protein</fullName>
    </submittedName>
</protein>
<accession>A0A2A9P2A2</accession>
<feature type="region of interest" description="Disordered" evidence="1">
    <location>
        <begin position="1"/>
        <end position="50"/>
    </location>
</feature>
<evidence type="ECO:0000313" key="3">
    <source>
        <dbReference type="Proteomes" id="UP000037136"/>
    </source>
</evidence>
<comment type="caution">
    <text evidence="2">The sequence shown here is derived from an EMBL/GenBank/DDBJ whole genome shotgun (WGS) entry which is preliminary data.</text>
</comment>
<proteinExistence type="predicted"/>
<reference evidence="2 3" key="1">
    <citation type="journal article" date="2015" name="BMC Genomics">
        <title>Gene expression during zombie ant biting behavior reflects the complexity underlying fungal parasitic behavioral manipulation.</title>
        <authorList>
            <person name="de Bekker C."/>
            <person name="Ohm R.A."/>
            <person name="Loreto R.G."/>
            <person name="Sebastian A."/>
            <person name="Albert I."/>
            <person name="Merrow M."/>
            <person name="Brachmann A."/>
            <person name="Hughes D.P."/>
        </authorList>
    </citation>
    <scope>NUCLEOTIDE SEQUENCE [LARGE SCALE GENOMIC DNA]</scope>
    <source>
        <strain evidence="2 3">SC16a</strain>
    </source>
</reference>
<evidence type="ECO:0000256" key="1">
    <source>
        <dbReference type="SAM" id="MobiDB-lite"/>
    </source>
</evidence>
<gene>
    <name evidence="2" type="ORF">XA68_11164</name>
</gene>
<name>A0A2A9P2A2_OPHUN</name>
<dbReference type="AlphaFoldDB" id="A0A2A9P2A2"/>
<organism evidence="2 3">
    <name type="scientific">Ophiocordyceps unilateralis</name>
    <name type="common">Zombie-ant fungus</name>
    <name type="synonym">Torrubia unilateralis</name>
    <dbReference type="NCBI Taxonomy" id="268505"/>
    <lineage>
        <taxon>Eukaryota</taxon>
        <taxon>Fungi</taxon>
        <taxon>Dikarya</taxon>
        <taxon>Ascomycota</taxon>
        <taxon>Pezizomycotina</taxon>
        <taxon>Sordariomycetes</taxon>
        <taxon>Hypocreomycetidae</taxon>
        <taxon>Hypocreales</taxon>
        <taxon>Ophiocordycipitaceae</taxon>
        <taxon>Ophiocordyceps</taxon>
    </lineage>
</organism>
<keyword evidence="3" id="KW-1185">Reference proteome</keyword>
<feature type="compositionally biased region" description="Acidic residues" evidence="1">
    <location>
        <begin position="16"/>
        <end position="25"/>
    </location>
</feature>
<dbReference type="STRING" id="268505.A0A2A9P2A2"/>
<sequence length="82" mass="8906">MASSSGTSHYSHPPLEDSDLIDPDDVDLHDLDDPLSAQEASGQPLAGGHPKIQLTKPFGKLFDAIYVQYGKSCEKSYTRDIS</sequence>
<dbReference type="EMBL" id="LAZP02001374">
    <property type="protein sequence ID" value="PFH54992.1"/>
    <property type="molecule type" value="Genomic_DNA"/>
</dbReference>
<feature type="compositionally biased region" description="Polar residues" evidence="1">
    <location>
        <begin position="1"/>
        <end position="10"/>
    </location>
</feature>
<reference evidence="2 3" key="2">
    <citation type="journal article" date="2017" name="Sci. Rep.">
        <title>Ant-infecting Ophiocordyceps genomes reveal a high diversity of potential behavioral manipulation genes and a possible major role for enterotoxins.</title>
        <authorList>
            <person name="de Bekker C."/>
            <person name="Ohm R.A."/>
            <person name="Evans H.C."/>
            <person name="Brachmann A."/>
            <person name="Hughes D.P."/>
        </authorList>
    </citation>
    <scope>NUCLEOTIDE SEQUENCE [LARGE SCALE GENOMIC DNA]</scope>
    <source>
        <strain evidence="2 3">SC16a</strain>
    </source>
</reference>
<dbReference type="Proteomes" id="UP000037136">
    <property type="component" value="Unassembled WGS sequence"/>
</dbReference>